<comment type="caution">
    <text evidence="7">The sequence shown here is derived from an EMBL/GenBank/DDBJ whole genome shotgun (WGS) entry which is preliminary data.</text>
</comment>
<keyword evidence="8" id="KW-1185">Reference proteome</keyword>
<comment type="subcellular location">
    <subcellularLocation>
        <location evidence="1">Membrane</location>
        <topology evidence="1">Multi-pass membrane protein</topology>
    </subcellularLocation>
</comment>
<evidence type="ECO:0000313" key="7">
    <source>
        <dbReference type="EMBL" id="OAE24673.1"/>
    </source>
</evidence>
<keyword evidence="3 6" id="KW-0812">Transmembrane</keyword>
<evidence type="ECO:0000313" key="8">
    <source>
        <dbReference type="Proteomes" id="UP000077202"/>
    </source>
</evidence>
<dbReference type="PANTHER" id="PTHR11654">
    <property type="entry name" value="OLIGOPEPTIDE TRANSPORTER-RELATED"/>
    <property type="match status" value="1"/>
</dbReference>
<feature type="transmembrane region" description="Helical" evidence="6">
    <location>
        <begin position="247"/>
        <end position="267"/>
    </location>
</feature>
<dbReference type="GO" id="GO:0022857">
    <property type="term" value="F:transmembrane transporter activity"/>
    <property type="evidence" value="ECO:0007669"/>
    <property type="project" value="InterPro"/>
</dbReference>
<feature type="transmembrane region" description="Helical" evidence="6">
    <location>
        <begin position="178"/>
        <end position="196"/>
    </location>
</feature>
<evidence type="ECO:0008006" key="9">
    <source>
        <dbReference type="Google" id="ProtNLM"/>
    </source>
</evidence>
<dbReference type="Proteomes" id="UP000077202">
    <property type="component" value="Unassembled WGS sequence"/>
</dbReference>
<keyword evidence="4 6" id="KW-1133">Transmembrane helix</keyword>
<gene>
    <name evidence="7" type="ORF">AXG93_4040s1000</name>
</gene>
<feature type="transmembrane region" description="Helical" evidence="6">
    <location>
        <begin position="318"/>
        <end position="339"/>
    </location>
</feature>
<name>A0A176VW94_MARPO</name>
<dbReference type="InterPro" id="IPR036259">
    <property type="entry name" value="MFS_trans_sf"/>
</dbReference>
<sequence length="394" mass="43888">MEACNSALARISESTESLSLYCCGACHIVTHIAKALGRDKRGSNARQMGKRGPQRAWPQRALLLVAVTLCCCCCSRTVVKLLDAPDQKVAKSWQKAALGSKAQRCPQSGQRIGFQVKLCWRVYLEELAVLCMLRDHVEKIRSACEVAETVAYYAISSTLKVYLTTVQHETVAEAARNYNNWAGTTIITPVVGAFIADAFLGRYWTILWSMALVCVTVSLSFEPFKPPTCDHHLLTTMCDKPSVPQRVFFYGSLYLMALGAGGIKACVTEFSADQFDGTDPGQKHERVSFMIWSWFSLSVERIMVSVAFFPWVQEQYGWVWVGAIPAGIVGFVTLSFLLAHPLYYHQTPSGSAFTRVLQVLVAAFRRRFLELQPDLHELFDLSPYHSEISICGVA</sequence>
<dbReference type="AlphaFoldDB" id="A0A176VW94"/>
<reference evidence="7" key="1">
    <citation type="submission" date="2016-03" db="EMBL/GenBank/DDBJ databases">
        <title>Mechanisms controlling the formation of the plant cell surface in tip-growing cells are functionally conserved among land plants.</title>
        <authorList>
            <person name="Honkanen S."/>
            <person name="Jones V.A."/>
            <person name="Morieri G."/>
            <person name="Champion C."/>
            <person name="Hetherington A.J."/>
            <person name="Kelly S."/>
            <person name="Saint-Marcoux D."/>
            <person name="Proust H."/>
            <person name="Prescott H."/>
            <person name="Dolan L."/>
        </authorList>
    </citation>
    <scope>NUCLEOTIDE SEQUENCE [LARGE SCALE GENOMIC DNA]</scope>
    <source>
        <tissue evidence="7">Whole gametophyte</tissue>
    </source>
</reference>
<feature type="transmembrane region" description="Helical" evidence="6">
    <location>
        <begin position="203"/>
        <end position="221"/>
    </location>
</feature>
<evidence type="ECO:0000256" key="4">
    <source>
        <dbReference type="ARBA" id="ARBA00022989"/>
    </source>
</evidence>
<evidence type="ECO:0000256" key="6">
    <source>
        <dbReference type="SAM" id="Phobius"/>
    </source>
</evidence>
<accession>A0A176VW94</accession>
<keyword evidence="5 6" id="KW-0472">Membrane</keyword>
<dbReference type="InterPro" id="IPR000109">
    <property type="entry name" value="POT_fam"/>
</dbReference>
<comment type="similarity">
    <text evidence="2">Belongs to the major facilitator superfamily. Proton-dependent oligopeptide transporter (POT/PTR) (TC 2.A.17) family.</text>
</comment>
<dbReference type="GO" id="GO:0016020">
    <property type="term" value="C:membrane"/>
    <property type="evidence" value="ECO:0007669"/>
    <property type="project" value="UniProtKB-SubCell"/>
</dbReference>
<dbReference type="SUPFAM" id="SSF103473">
    <property type="entry name" value="MFS general substrate transporter"/>
    <property type="match status" value="1"/>
</dbReference>
<dbReference type="Gene3D" id="1.20.1250.20">
    <property type="entry name" value="MFS general substrate transporter like domains"/>
    <property type="match status" value="1"/>
</dbReference>
<dbReference type="Pfam" id="PF00854">
    <property type="entry name" value="PTR2"/>
    <property type="match status" value="1"/>
</dbReference>
<evidence type="ECO:0000256" key="3">
    <source>
        <dbReference type="ARBA" id="ARBA00022692"/>
    </source>
</evidence>
<evidence type="ECO:0000256" key="2">
    <source>
        <dbReference type="ARBA" id="ARBA00005982"/>
    </source>
</evidence>
<feature type="transmembrane region" description="Helical" evidence="6">
    <location>
        <begin position="287"/>
        <end position="312"/>
    </location>
</feature>
<evidence type="ECO:0000256" key="5">
    <source>
        <dbReference type="ARBA" id="ARBA00023136"/>
    </source>
</evidence>
<protein>
    <recommendedName>
        <fullName evidence="9">Major facilitator superfamily (MFS) profile domain-containing protein</fullName>
    </recommendedName>
</protein>
<evidence type="ECO:0000256" key="1">
    <source>
        <dbReference type="ARBA" id="ARBA00004141"/>
    </source>
</evidence>
<dbReference type="EMBL" id="LVLJ01002502">
    <property type="protein sequence ID" value="OAE24673.1"/>
    <property type="molecule type" value="Genomic_DNA"/>
</dbReference>
<organism evidence="7 8">
    <name type="scientific">Marchantia polymorpha subsp. ruderalis</name>
    <dbReference type="NCBI Taxonomy" id="1480154"/>
    <lineage>
        <taxon>Eukaryota</taxon>
        <taxon>Viridiplantae</taxon>
        <taxon>Streptophyta</taxon>
        <taxon>Embryophyta</taxon>
        <taxon>Marchantiophyta</taxon>
        <taxon>Marchantiopsida</taxon>
        <taxon>Marchantiidae</taxon>
        <taxon>Marchantiales</taxon>
        <taxon>Marchantiaceae</taxon>
        <taxon>Marchantia</taxon>
    </lineage>
</organism>
<proteinExistence type="inferred from homology"/>